<dbReference type="Proteomes" id="UP000241362">
    <property type="component" value="Unassembled WGS sequence"/>
</dbReference>
<gene>
    <name evidence="1" type="ORF">C5F44_17140</name>
</gene>
<accession>A0A2T4J478</accession>
<organism evidence="1 2">
    <name type="scientific">Fuscovulum blasticum DSM 2131</name>
    <dbReference type="NCBI Taxonomy" id="1188250"/>
    <lineage>
        <taxon>Bacteria</taxon>
        <taxon>Pseudomonadati</taxon>
        <taxon>Pseudomonadota</taxon>
        <taxon>Alphaproteobacteria</taxon>
        <taxon>Rhodobacterales</taxon>
        <taxon>Paracoccaceae</taxon>
        <taxon>Pseudogemmobacter</taxon>
    </lineage>
</organism>
<dbReference type="Pfam" id="PF09707">
    <property type="entry name" value="Cas_Cas2CT1978"/>
    <property type="match status" value="1"/>
</dbReference>
<name>A0A2T4J478_FUSBL</name>
<proteinExistence type="predicted"/>
<keyword evidence="2" id="KW-1185">Reference proteome</keyword>
<sequence>MRGQVLASVEQGDAVMIWKALADHGFAIATAVCNRQMPADFDGLKRLSFFPRE</sequence>
<dbReference type="InterPro" id="IPR010152">
    <property type="entry name" value="CRISPR-assoc_prot_Cas2_sub"/>
</dbReference>
<reference evidence="1 2" key="1">
    <citation type="submission" date="2018-03" db="EMBL/GenBank/DDBJ databases">
        <title>Rhodobacter blasticus.</title>
        <authorList>
            <person name="Meyer T.E."/>
            <person name="Miller S."/>
            <person name="Lodha T."/>
            <person name="Gandham S."/>
            <person name="Chintalapati S."/>
            <person name="Chintalapati V.R."/>
        </authorList>
    </citation>
    <scope>NUCLEOTIDE SEQUENCE [LARGE SCALE GENOMIC DNA]</scope>
    <source>
        <strain evidence="1 2">DSM 2131</strain>
    </source>
</reference>
<evidence type="ECO:0000313" key="1">
    <source>
        <dbReference type="EMBL" id="PTE12675.1"/>
    </source>
</evidence>
<comment type="caution">
    <text evidence="1">The sequence shown here is derived from an EMBL/GenBank/DDBJ whole genome shotgun (WGS) entry which is preliminary data.</text>
</comment>
<dbReference type="EMBL" id="PZKE01000034">
    <property type="protein sequence ID" value="PTE12675.1"/>
    <property type="molecule type" value="Genomic_DNA"/>
</dbReference>
<dbReference type="AlphaFoldDB" id="A0A2T4J478"/>
<evidence type="ECO:0000313" key="2">
    <source>
        <dbReference type="Proteomes" id="UP000241362"/>
    </source>
</evidence>
<protein>
    <submittedName>
        <fullName evidence="1">Uncharacterized protein</fullName>
    </submittedName>
</protein>